<evidence type="ECO:0000256" key="1">
    <source>
        <dbReference type="SAM" id="MobiDB-lite"/>
    </source>
</evidence>
<reference evidence="2" key="1">
    <citation type="journal article" date="2020" name="Stud. Mycol.">
        <title>101 Dothideomycetes genomes: a test case for predicting lifestyles and emergence of pathogens.</title>
        <authorList>
            <person name="Haridas S."/>
            <person name="Albert R."/>
            <person name="Binder M."/>
            <person name="Bloem J."/>
            <person name="Labutti K."/>
            <person name="Salamov A."/>
            <person name="Andreopoulos B."/>
            <person name="Baker S."/>
            <person name="Barry K."/>
            <person name="Bills G."/>
            <person name="Bluhm B."/>
            <person name="Cannon C."/>
            <person name="Castanera R."/>
            <person name="Culley D."/>
            <person name="Daum C."/>
            <person name="Ezra D."/>
            <person name="Gonzalez J."/>
            <person name="Henrissat B."/>
            <person name="Kuo A."/>
            <person name="Liang C."/>
            <person name="Lipzen A."/>
            <person name="Lutzoni F."/>
            <person name="Magnuson J."/>
            <person name="Mondo S."/>
            <person name="Nolan M."/>
            <person name="Ohm R."/>
            <person name="Pangilinan J."/>
            <person name="Park H.-J."/>
            <person name="Ramirez L."/>
            <person name="Alfaro M."/>
            <person name="Sun H."/>
            <person name="Tritt A."/>
            <person name="Yoshinaga Y."/>
            <person name="Zwiers L.-H."/>
            <person name="Turgeon B."/>
            <person name="Goodwin S."/>
            <person name="Spatafora J."/>
            <person name="Crous P."/>
            <person name="Grigoriev I."/>
        </authorList>
    </citation>
    <scope>NUCLEOTIDE SEQUENCE</scope>
    <source>
        <strain evidence="2">CBS 627.86</strain>
    </source>
</reference>
<accession>A0A6A5YPZ0</accession>
<feature type="compositionally biased region" description="Basic and acidic residues" evidence="1">
    <location>
        <begin position="1"/>
        <end position="24"/>
    </location>
</feature>
<dbReference type="OrthoDB" id="445556at2759"/>
<dbReference type="EMBL" id="ML977349">
    <property type="protein sequence ID" value="KAF2108191.1"/>
    <property type="molecule type" value="Genomic_DNA"/>
</dbReference>
<name>A0A6A5YPZ0_9PLEO</name>
<protein>
    <submittedName>
        <fullName evidence="2">Uncharacterized protein</fullName>
    </submittedName>
</protein>
<dbReference type="AlphaFoldDB" id="A0A6A5YPZ0"/>
<sequence>MGMSARREAEAIRDVLTDPQKRANYDANLEVSDSDSDSDPNIYPHFNEAKMEAKAPEAQFRYANTDAGTEFDLEISGWNLSFNLTSKYSFKGEMTELSGRQVDAMAIGFQIALGKNTSSSEWEDPTVNDIAIRVAQVPNFRRVAGLETMYKELSASSRSLIIRISSELSILGPTAYVTAPFEFGFDFDMNPSSLKPTARPATFPVATHLIFSRKEFPEYLKTTHTSQKCPEYAIKQDEALKGLDTFVDLGSEYWMRVRYGGVAMYRLAAVGHRLGDEGRKPMGGYRFC</sequence>
<gene>
    <name evidence="2" type="ORF">BDV96DRAFT_653081</name>
</gene>
<evidence type="ECO:0000313" key="2">
    <source>
        <dbReference type="EMBL" id="KAF2108191.1"/>
    </source>
</evidence>
<evidence type="ECO:0000313" key="3">
    <source>
        <dbReference type="Proteomes" id="UP000799770"/>
    </source>
</evidence>
<keyword evidence="3" id="KW-1185">Reference proteome</keyword>
<dbReference type="Proteomes" id="UP000799770">
    <property type="component" value="Unassembled WGS sequence"/>
</dbReference>
<proteinExistence type="predicted"/>
<organism evidence="2 3">
    <name type="scientific">Lophiotrema nucula</name>
    <dbReference type="NCBI Taxonomy" id="690887"/>
    <lineage>
        <taxon>Eukaryota</taxon>
        <taxon>Fungi</taxon>
        <taxon>Dikarya</taxon>
        <taxon>Ascomycota</taxon>
        <taxon>Pezizomycotina</taxon>
        <taxon>Dothideomycetes</taxon>
        <taxon>Pleosporomycetidae</taxon>
        <taxon>Pleosporales</taxon>
        <taxon>Lophiotremataceae</taxon>
        <taxon>Lophiotrema</taxon>
    </lineage>
</organism>
<feature type="region of interest" description="Disordered" evidence="1">
    <location>
        <begin position="1"/>
        <end position="41"/>
    </location>
</feature>